<evidence type="ECO:0000313" key="2">
    <source>
        <dbReference type="Proteomes" id="UP000887159"/>
    </source>
</evidence>
<evidence type="ECO:0000313" key="1">
    <source>
        <dbReference type="EMBL" id="GFX89494.1"/>
    </source>
</evidence>
<comment type="caution">
    <text evidence="1">The sequence shown here is derived from an EMBL/GenBank/DDBJ whole genome shotgun (WGS) entry which is preliminary data.</text>
</comment>
<protein>
    <submittedName>
        <fullName evidence="1">Fibronectin type-III domain-containing protein</fullName>
    </submittedName>
</protein>
<keyword evidence="2" id="KW-1185">Reference proteome</keyword>
<dbReference type="AlphaFoldDB" id="A0A8X6RBC4"/>
<organism evidence="1 2">
    <name type="scientific">Trichonephila clavipes</name>
    <name type="common">Golden silk orbweaver</name>
    <name type="synonym">Nephila clavipes</name>
    <dbReference type="NCBI Taxonomy" id="2585209"/>
    <lineage>
        <taxon>Eukaryota</taxon>
        <taxon>Metazoa</taxon>
        <taxon>Ecdysozoa</taxon>
        <taxon>Arthropoda</taxon>
        <taxon>Chelicerata</taxon>
        <taxon>Arachnida</taxon>
        <taxon>Araneae</taxon>
        <taxon>Araneomorphae</taxon>
        <taxon>Entelegynae</taxon>
        <taxon>Araneoidea</taxon>
        <taxon>Nephilidae</taxon>
        <taxon>Trichonephila</taxon>
    </lineage>
</organism>
<accession>A0A8X6RBC4</accession>
<name>A0A8X6RBC4_TRICX</name>
<dbReference type="EMBL" id="BMAU01021072">
    <property type="protein sequence ID" value="GFX89494.1"/>
    <property type="molecule type" value="Genomic_DNA"/>
</dbReference>
<proteinExistence type="predicted"/>
<dbReference type="Proteomes" id="UP000887159">
    <property type="component" value="Unassembled WGS sequence"/>
</dbReference>
<reference evidence="1" key="1">
    <citation type="submission" date="2020-08" db="EMBL/GenBank/DDBJ databases">
        <title>Multicomponent nature underlies the extraordinary mechanical properties of spider dragline silk.</title>
        <authorList>
            <person name="Kono N."/>
            <person name="Nakamura H."/>
            <person name="Mori M."/>
            <person name="Yoshida Y."/>
            <person name="Ohtoshi R."/>
            <person name="Malay A.D."/>
            <person name="Moran D.A.P."/>
            <person name="Tomita M."/>
            <person name="Numata K."/>
            <person name="Arakawa K."/>
        </authorList>
    </citation>
    <scope>NUCLEOTIDE SEQUENCE</scope>
</reference>
<gene>
    <name evidence="1" type="primary">AVEN_63017_2</name>
    <name evidence="1" type="ORF">TNCV_483291</name>
</gene>
<sequence>MLEILGIPVWLGYFWQNKFLVQIHIARTQVLPSGKEAGCPNYIVAIGEKPMKSLVCGSEDFVDKAVSTEDQDSETWERNILNNCHDCNHSSQKIMNSDAAEFYVKEALLKAEMESENYRTELEETQKVIRY</sequence>